<dbReference type="GO" id="GO:0016020">
    <property type="term" value="C:membrane"/>
    <property type="evidence" value="ECO:0007669"/>
    <property type="project" value="InterPro"/>
</dbReference>
<dbReference type="STRING" id="218851.A0A2G5DNM1"/>
<evidence type="ECO:0000259" key="1">
    <source>
        <dbReference type="PROSITE" id="PS51196"/>
    </source>
</evidence>
<dbReference type="EMBL" id="KZ305034">
    <property type="protein sequence ID" value="PIA45120.1"/>
    <property type="molecule type" value="Genomic_DNA"/>
</dbReference>
<evidence type="ECO:0000313" key="2">
    <source>
        <dbReference type="EMBL" id="PIA45120.1"/>
    </source>
</evidence>
<organism evidence="2 3">
    <name type="scientific">Aquilegia coerulea</name>
    <name type="common">Rocky mountain columbine</name>
    <dbReference type="NCBI Taxonomy" id="218851"/>
    <lineage>
        <taxon>Eukaryota</taxon>
        <taxon>Viridiplantae</taxon>
        <taxon>Streptophyta</taxon>
        <taxon>Embryophyta</taxon>
        <taxon>Tracheophyta</taxon>
        <taxon>Spermatophyta</taxon>
        <taxon>Magnoliopsida</taxon>
        <taxon>Ranunculales</taxon>
        <taxon>Ranunculaceae</taxon>
        <taxon>Thalictroideae</taxon>
        <taxon>Aquilegia</taxon>
    </lineage>
</organism>
<dbReference type="Proteomes" id="UP000230069">
    <property type="component" value="Unassembled WGS sequence"/>
</dbReference>
<evidence type="ECO:0000313" key="3">
    <source>
        <dbReference type="Proteomes" id="UP000230069"/>
    </source>
</evidence>
<dbReference type="AlphaFoldDB" id="A0A2G5DNM1"/>
<protein>
    <recommendedName>
        <fullName evidence="1">SecA family profile domain-containing protein</fullName>
    </recommendedName>
</protein>
<dbReference type="PROSITE" id="PS51196">
    <property type="entry name" value="SECA_MOTOR_DEAD"/>
    <property type="match status" value="1"/>
</dbReference>
<keyword evidence="3" id="KW-1185">Reference proteome</keyword>
<dbReference type="GO" id="GO:0017038">
    <property type="term" value="P:protein import"/>
    <property type="evidence" value="ECO:0007669"/>
    <property type="project" value="InterPro"/>
</dbReference>
<dbReference type="Pfam" id="PF07517">
    <property type="entry name" value="SecA_DEAD"/>
    <property type="match status" value="1"/>
</dbReference>
<proteinExistence type="predicted"/>
<dbReference type="OrthoDB" id="10265155at2759"/>
<sequence>MLHDGCIAEIKKGEGKTLVLLIAAFFNALTRKGVMGMKGGKVVQFYDYDNHFPAWSFGGRNRDDVVSSLQQCLGFLPQVSFLLNP</sequence>
<dbReference type="InterPro" id="IPR014018">
    <property type="entry name" value="SecA_motor_DEAD"/>
</dbReference>
<name>A0A2G5DNM1_AQUCA</name>
<dbReference type="GO" id="GO:0005524">
    <property type="term" value="F:ATP binding"/>
    <property type="evidence" value="ECO:0007669"/>
    <property type="project" value="InterPro"/>
</dbReference>
<reference evidence="2 3" key="1">
    <citation type="submission" date="2017-09" db="EMBL/GenBank/DDBJ databases">
        <title>WGS assembly of Aquilegia coerulea Goldsmith.</title>
        <authorList>
            <person name="Hodges S."/>
            <person name="Kramer E."/>
            <person name="Nordborg M."/>
            <person name="Tomkins J."/>
            <person name="Borevitz J."/>
            <person name="Derieg N."/>
            <person name="Yan J."/>
            <person name="Mihaltcheva S."/>
            <person name="Hayes R.D."/>
            <person name="Rokhsar D."/>
        </authorList>
    </citation>
    <scope>NUCLEOTIDE SEQUENCE [LARGE SCALE GENOMIC DNA]</scope>
    <source>
        <strain evidence="3">cv. Goldsmith</strain>
    </source>
</reference>
<accession>A0A2G5DNM1</accession>
<gene>
    <name evidence="2" type="ORF">AQUCO_01700574v1</name>
</gene>
<dbReference type="InterPro" id="IPR027417">
    <property type="entry name" value="P-loop_NTPase"/>
</dbReference>
<dbReference type="InParanoid" id="A0A2G5DNM1"/>
<dbReference type="InterPro" id="IPR011115">
    <property type="entry name" value="SecA_DEAD"/>
</dbReference>
<feature type="domain" description="SecA family profile" evidence="1">
    <location>
        <begin position="1"/>
        <end position="85"/>
    </location>
</feature>
<dbReference type="Gene3D" id="3.40.50.300">
    <property type="entry name" value="P-loop containing nucleotide triphosphate hydrolases"/>
    <property type="match status" value="1"/>
</dbReference>